<feature type="domain" description="Ferric oxidoreductase" evidence="6">
    <location>
        <begin position="29"/>
        <end position="143"/>
    </location>
</feature>
<feature type="transmembrane region" description="Helical" evidence="5">
    <location>
        <begin position="135"/>
        <end position="156"/>
    </location>
</feature>
<feature type="transmembrane region" description="Helical" evidence="5">
    <location>
        <begin position="93"/>
        <end position="114"/>
    </location>
</feature>
<dbReference type="EMBL" id="CP063310">
    <property type="protein sequence ID" value="QOS67408.1"/>
    <property type="molecule type" value="Genomic_DNA"/>
</dbReference>
<keyword evidence="2 5" id="KW-0812">Transmembrane</keyword>
<evidence type="ECO:0000313" key="8">
    <source>
        <dbReference type="Proteomes" id="UP000478463"/>
    </source>
</evidence>
<dbReference type="GO" id="GO:0016020">
    <property type="term" value="C:membrane"/>
    <property type="evidence" value="ECO:0007669"/>
    <property type="project" value="UniProtKB-SubCell"/>
</dbReference>
<dbReference type="RefSeq" id="WP_193666522.1">
    <property type="nucleotide sequence ID" value="NZ_CP063310.1"/>
</dbReference>
<evidence type="ECO:0000256" key="2">
    <source>
        <dbReference type="ARBA" id="ARBA00022692"/>
    </source>
</evidence>
<dbReference type="KEGG" id="egd:GS424_012890"/>
<proteinExistence type="predicted"/>
<evidence type="ECO:0000256" key="1">
    <source>
        <dbReference type="ARBA" id="ARBA00004141"/>
    </source>
</evidence>
<evidence type="ECO:0000313" key="7">
    <source>
        <dbReference type="EMBL" id="QOS67408.1"/>
    </source>
</evidence>
<keyword evidence="3 5" id="KW-1133">Transmembrane helix</keyword>
<protein>
    <submittedName>
        <fullName evidence="7">Ferric reductase-like transmembrane domain-containing protein</fullName>
    </submittedName>
</protein>
<name>A0A7M1ZVM0_9ACTN</name>
<dbReference type="AlphaFoldDB" id="A0A7M1ZVM0"/>
<keyword evidence="4 5" id="KW-0472">Membrane</keyword>
<reference evidence="7 8" key="1">
    <citation type="submission" date="2020-10" db="EMBL/GenBank/DDBJ databases">
        <title>Eggerthella sp. nov., isolated from human feces.</title>
        <authorList>
            <person name="Yajun G."/>
        </authorList>
    </citation>
    <scope>NUCLEOTIDE SEQUENCE [LARGE SCALE GENOMIC DNA]</scope>
    <source>
        <strain evidence="7 8">HF-1101</strain>
    </source>
</reference>
<dbReference type="InterPro" id="IPR013130">
    <property type="entry name" value="Fe3_Rdtase_TM_dom"/>
</dbReference>
<evidence type="ECO:0000256" key="4">
    <source>
        <dbReference type="ARBA" id="ARBA00023136"/>
    </source>
</evidence>
<evidence type="ECO:0000256" key="3">
    <source>
        <dbReference type="ARBA" id="ARBA00022989"/>
    </source>
</evidence>
<dbReference type="Pfam" id="PF01794">
    <property type="entry name" value="Ferric_reduct"/>
    <property type="match status" value="1"/>
</dbReference>
<accession>A0A7M1ZVM0</accession>
<feature type="transmembrane region" description="Helical" evidence="5">
    <location>
        <begin position="63"/>
        <end position="81"/>
    </location>
</feature>
<sequence length="197" mass="21472">MATLFASHAFGSFAPMLDRALQPYVQRCLLAFGMFAVVMFIGVLPDDSKPRRYLTPIRGELSIIAAILACGHVVGYGASYLRYVPGNLGGMPATMIASFAVSAMLVVLLAPLTLTSFKSLRKRMDAQRWKRVQMLAYPFFFLIYLHLLLILAPSASRAGQKAFGSIVVYTGIIGCYAILRAAKAISSQRRLARSDAG</sequence>
<organism evidence="7 8">
    <name type="scientific">Eggerthella guodeyinii</name>
    <dbReference type="NCBI Taxonomy" id="2690837"/>
    <lineage>
        <taxon>Bacteria</taxon>
        <taxon>Bacillati</taxon>
        <taxon>Actinomycetota</taxon>
        <taxon>Coriobacteriia</taxon>
        <taxon>Eggerthellales</taxon>
        <taxon>Eggerthellaceae</taxon>
        <taxon>Eggerthella</taxon>
    </lineage>
</organism>
<evidence type="ECO:0000259" key="6">
    <source>
        <dbReference type="Pfam" id="PF01794"/>
    </source>
</evidence>
<feature type="transmembrane region" description="Helical" evidence="5">
    <location>
        <begin position="24"/>
        <end position="43"/>
    </location>
</feature>
<comment type="subcellular location">
    <subcellularLocation>
        <location evidence="1">Membrane</location>
        <topology evidence="1">Multi-pass membrane protein</topology>
    </subcellularLocation>
</comment>
<feature type="transmembrane region" description="Helical" evidence="5">
    <location>
        <begin position="162"/>
        <end position="182"/>
    </location>
</feature>
<gene>
    <name evidence="7" type="ORF">GS424_012890</name>
</gene>
<evidence type="ECO:0000256" key="5">
    <source>
        <dbReference type="SAM" id="Phobius"/>
    </source>
</evidence>
<dbReference type="Proteomes" id="UP000478463">
    <property type="component" value="Chromosome"/>
</dbReference>